<proteinExistence type="predicted"/>
<keyword evidence="2" id="KW-1185">Reference proteome</keyword>
<dbReference type="EMBL" id="CM023488">
    <property type="protein sequence ID" value="KAH6924954.1"/>
    <property type="molecule type" value="Genomic_DNA"/>
</dbReference>
<sequence>MICLASCPEFLGAICDETAAIDFVSIDDHVGTAGELAEDIVAVLARDLAGDSNCEDPMSSDLPTCSDALPALSVVRRHCASTEGCGLGFSKSLDNVKKRMLNNALKLKKQKIVDYFSCSH</sequence>
<gene>
    <name evidence="1" type="ORF">HPB50_027025</name>
</gene>
<evidence type="ECO:0000313" key="2">
    <source>
        <dbReference type="Proteomes" id="UP000821845"/>
    </source>
</evidence>
<accession>A0ACB7RWR1</accession>
<comment type="caution">
    <text evidence="1">The sequence shown here is derived from an EMBL/GenBank/DDBJ whole genome shotgun (WGS) entry which is preliminary data.</text>
</comment>
<protein>
    <submittedName>
        <fullName evidence="1">Uncharacterized protein</fullName>
    </submittedName>
</protein>
<name>A0ACB7RWR1_HYAAI</name>
<reference evidence="1" key="1">
    <citation type="submission" date="2020-05" db="EMBL/GenBank/DDBJ databases">
        <title>Large-scale comparative analyses of tick genomes elucidate their genetic diversity and vector capacities.</title>
        <authorList>
            <person name="Jia N."/>
            <person name="Wang J."/>
            <person name="Shi W."/>
            <person name="Du L."/>
            <person name="Sun Y."/>
            <person name="Zhan W."/>
            <person name="Jiang J."/>
            <person name="Wang Q."/>
            <person name="Zhang B."/>
            <person name="Ji P."/>
            <person name="Sakyi L.B."/>
            <person name="Cui X."/>
            <person name="Yuan T."/>
            <person name="Jiang B."/>
            <person name="Yang W."/>
            <person name="Lam T.T.-Y."/>
            <person name="Chang Q."/>
            <person name="Ding S."/>
            <person name="Wang X."/>
            <person name="Zhu J."/>
            <person name="Ruan X."/>
            <person name="Zhao L."/>
            <person name="Wei J."/>
            <person name="Que T."/>
            <person name="Du C."/>
            <person name="Cheng J."/>
            <person name="Dai P."/>
            <person name="Han X."/>
            <person name="Huang E."/>
            <person name="Gao Y."/>
            <person name="Liu J."/>
            <person name="Shao H."/>
            <person name="Ye R."/>
            <person name="Li L."/>
            <person name="Wei W."/>
            <person name="Wang X."/>
            <person name="Wang C."/>
            <person name="Yang T."/>
            <person name="Huo Q."/>
            <person name="Li W."/>
            <person name="Guo W."/>
            <person name="Chen H."/>
            <person name="Zhou L."/>
            <person name="Ni X."/>
            <person name="Tian J."/>
            <person name="Zhou Y."/>
            <person name="Sheng Y."/>
            <person name="Liu T."/>
            <person name="Pan Y."/>
            <person name="Xia L."/>
            <person name="Li J."/>
            <person name="Zhao F."/>
            <person name="Cao W."/>
        </authorList>
    </citation>
    <scope>NUCLEOTIDE SEQUENCE</scope>
    <source>
        <strain evidence="1">Hyas-2018</strain>
    </source>
</reference>
<organism evidence="1 2">
    <name type="scientific">Hyalomma asiaticum</name>
    <name type="common">Tick</name>
    <dbReference type="NCBI Taxonomy" id="266040"/>
    <lineage>
        <taxon>Eukaryota</taxon>
        <taxon>Metazoa</taxon>
        <taxon>Ecdysozoa</taxon>
        <taxon>Arthropoda</taxon>
        <taxon>Chelicerata</taxon>
        <taxon>Arachnida</taxon>
        <taxon>Acari</taxon>
        <taxon>Parasitiformes</taxon>
        <taxon>Ixodida</taxon>
        <taxon>Ixodoidea</taxon>
        <taxon>Ixodidae</taxon>
        <taxon>Hyalomminae</taxon>
        <taxon>Hyalomma</taxon>
    </lineage>
</organism>
<dbReference type="Proteomes" id="UP000821845">
    <property type="component" value="Chromosome 8"/>
</dbReference>
<evidence type="ECO:0000313" key="1">
    <source>
        <dbReference type="EMBL" id="KAH6924954.1"/>
    </source>
</evidence>